<evidence type="ECO:0000313" key="2">
    <source>
        <dbReference type="Proteomes" id="UP001497535"/>
    </source>
</evidence>
<evidence type="ECO:0000313" key="1">
    <source>
        <dbReference type="EMBL" id="CAK5005724.1"/>
    </source>
</evidence>
<name>A0ACB0XK54_MELEN</name>
<reference evidence="1" key="1">
    <citation type="submission" date="2023-11" db="EMBL/GenBank/DDBJ databases">
        <authorList>
            <person name="Poullet M."/>
        </authorList>
    </citation>
    <scope>NUCLEOTIDE SEQUENCE</scope>
    <source>
        <strain evidence="1">E1834</strain>
    </source>
</reference>
<comment type="caution">
    <text evidence="1">The sequence shown here is derived from an EMBL/GenBank/DDBJ whole genome shotgun (WGS) entry which is preliminary data.</text>
</comment>
<accession>A0ACB0XK54</accession>
<sequence>MLDPKGNYTLIHEPNEGNKNKNILNRLCRSLNKSITNICVFLQQNFRWQLIKPNSAKLQFPYQAQN</sequence>
<proteinExistence type="predicted"/>
<gene>
    <name evidence="1" type="ORF">MENTE1834_LOCUS15</name>
</gene>
<organism evidence="1 2">
    <name type="scientific">Meloidogyne enterolobii</name>
    <name type="common">Root-knot nematode worm</name>
    <name type="synonym">Meloidogyne mayaguensis</name>
    <dbReference type="NCBI Taxonomy" id="390850"/>
    <lineage>
        <taxon>Eukaryota</taxon>
        <taxon>Metazoa</taxon>
        <taxon>Ecdysozoa</taxon>
        <taxon>Nematoda</taxon>
        <taxon>Chromadorea</taxon>
        <taxon>Rhabditida</taxon>
        <taxon>Tylenchina</taxon>
        <taxon>Tylenchomorpha</taxon>
        <taxon>Tylenchoidea</taxon>
        <taxon>Meloidogynidae</taxon>
        <taxon>Meloidogyninae</taxon>
        <taxon>Meloidogyne</taxon>
    </lineage>
</organism>
<dbReference type="EMBL" id="CAVMJV010000001">
    <property type="protein sequence ID" value="CAK5005724.1"/>
    <property type="molecule type" value="Genomic_DNA"/>
</dbReference>
<dbReference type="Proteomes" id="UP001497535">
    <property type="component" value="Unassembled WGS sequence"/>
</dbReference>
<keyword evidence="2" id="KW-1185">Reference proteome</keyword>
<protein>
    <submittedName>
        <fullName evidence="1">Uncharacterized protein</fullName>
    </submittedName>
</protein>